<gene>
    <name evidence="2" type="ORF">GCM10023215_62700</name>
</gene>
<organism evidence="2 3">
    <name type="scientific">Pseudonocardia yuanmonensis</name>
    <dbReference type="NCBI Taxonomy" id="1095914"/>
    <lineage>
        <taxon>Bacteria</taxon>
        <taxon>Bacillati</taxon>
        <taxon>Actinomycetota</taxon>
        <taxon>Actinomycetes</taxon>
        <taxon>Pseudonocardiales</taxon>
        <taxon>Pseudonocardiaceae</taxon>
        <taxon>Pseudonocardia</taxon>
    </lineage>
</organism>
<keyword evidence="3" id="KW-1185">Reference proteome</keyword>
<feature type="transmembrane region" description="Helical" evidence="1">
    <location>
        <begin position="82"/>
        <end position="104"/>
    </location>
</feature>
<proteinExistence type="predicted"/>
<keyword evidence="1" id="KW-1133">Transmembrane helix</keyword>
<dbReference type="EMBL" id="BAABIC010000032">
    <property type="protein sequence ID" value="GAA4711710.1"/>
    <property type="molecule type" value="Genomic_DNA"/>
</dbReference>
<sequence length="145" mass="15061">MILHVLVTVTMIGTALLAGLFLGFSVAVMPGLHRRPAAEAAGAMQAINRAIVNPVFTTLFVGTGLLALPTAVLAALADAWSVVAGAVLAVLGGHVITVAVNIPLNTALDRSPADGEAWERFERPWIRAHTVRTLLTVAAVVLLVV</sequence>
<accession>A0ABP8XRG3</accession>
<dbReference type="Pfam" id="PF08592">
    <property type="entry name" value="Anthrone_oxy"/>
    <property type="match status" value="1"/>
</dbReference>
<comment type="caution">
    <text evidence="2">The sequence shown here is derived from an EMBL/GenBank/DDBJ whole genome shotgun (WGS) entry which is preliminary data.</text>
</comment>
<feature type="transmembrane region" description="Helical" evidence="1">
    <location>
        <begin position="50"/>
        <end position="76"/>
    </location>
</feature>
<reference evidence="3" key="1">
    <citation type="journal article" date="2019" name="Int. J. Syst. Evol. Microbiol.">
        <title>The Global Catalogue of Microorganisms (GCM) 10K type strain sequencing project: providing services to taxonomists for standard genome sequencing and annotation.</title>
        <authorList>
            <consortium name="The Broad Institute Genomics Platform"/>
            <consortium name="The Broad Institute Genome Sequencing Center for Infectious Disease"/>
            <person name="Wu L."/>
            <person name="Ma J."/>
        </authorList>
    </citation>
    <scope>NUCLEOTIDE SEQUENCE [LARGE SCALE GENOMIC DNA]</scope>
    <source>
        <strain evidence="3">JCM 18055</strain>
    </source>
</reference>
<evidence type="ECO:0000313" key="3">
    <source>
        <dbReference type="Proteomes" id="UP001500325"/>
    </source>
</evidence>
<protein>
    <submittedName>
        <fullName evidence="2">DUF1772 domain-containing protein</fullName>
    </submittedName>
</protein>
<name>A0ABP8XRG3_9PSEU</name>
<dbReference type="Proteomes" id="UP001500325">
    <property type="component" value="Unassembled WGS sequence"/>
</dbReference>
<evidence type="ECO:0000313" key="2">
    <source>
        <dbReference type="EMBL" id="GAA4711710.1"/>
    </source>
</evidence>
<dbReference type="RefSeq" id="WP_345384414.1">
    <property type="nucleotide sequence ID" value="NZ_BAABIC010000032.1"/>
</dbReference>
<feature type="transmembrane region" description="Helical" evidence="1">
    <location>
        <begin position="6"/>
        <end position="29"/>
    </location>
</feature>
<keyword evidence="1" id="KW-0472">Membrane</keyword>
<dbReference type="InterPro" id="IPR013901">
    <property type="entry name" value="Anthrone_oxy"/>
</dbReference>
<keyword evidence="1" id="KW-0812">Transmembrane</keyword>
<evidence type="ECO:0000256" key="1">
    <source>
        <dbReference type="SAM" id="Phobius"/>
    </source>
</evidence>